<reference evidence="3 4" key="1">
    <citation type="journal article" date="2011" name="J. Bacteriol.">
        <title>Genome sequence of the ethanol-producing Zymomonas mobilis subsp. pomaceae lectotype strain ATCC 29192.</title>
        <authorList>
            <person name="Kouvelis V.N."/>
            <person name="Davenport K.W."/>
            <person name="Brettin T.S."/>
            <person name="Bruce D."/>
            <person name="Detter C."/>
            <person name="Han C.S."/>
            <person name="Nolan M."/>
            <person name="Tapia R."/>
            <person name="Damoulaki A."/>
            <person name="Kyrpides N.C."/>
            <person name="Typas M.A."/>
            <person name="Pappas K.M."/>
        </authorList>
    </citation>
    <scope>NUCLEOTIDE SEQUENCE [LARGE SCALE GENOMIC DNA]</scope>
    <source>
        <strain evidence="4">ATCC 29192 / DSM 22645 / JCM 10191 / CCUG 17912 / NBRC 13757 / NCIMB 11200 / NRRL B-4491 / Barker I</strain>
    </source>
</reference>
<evidence type="ECO:0000256" key="1">
    <source>
        <dbReference type="SAM" id="MobiDB-lite"/>
    </source>
</evidence>
<name>F8ETA6_ZYMMT</name>
<dbReference type="Proteomes" id="UP000000491">
    <property type="component" value="Chromosome"/>
</dbReference>
<dbReference type="InterPro" id="IPR041649">
    <property type="entry name" value="NepR"/>
</dbReference>
<feature type="region of interest" description="Disordered" evidence="1">
    <location>
        <begin position="1"/>
        <end position="37"/>
    </location>
</feature>
<organism evidence="3 4">
    <name type="scientific">Zymomonas mobilis subsp. pomaceae (strain ATCC 29192 / DSM 22645 / JCM 10191 / CCUG 17912 / NBRC 13757 / NCIMB 11200 / NRRL B-4491 / Barker I)</name>
    <dbReference type="NCBI Taxonomy" id="579138"/>
    <lineage>
        <taxon>Bacteria</taxon>
        <taxon>Pseudomonadati</taxon>
        <taxon>Pseudomonadota</taxon>
        <taxon>Alphaproteobacteria</taxon>
        <taxon>Sphingomonadales</taxon>
        <taxon>Zymomonadaceae</taxon>
        <taxon>Zymomonas</taxon>
    </lineage>
</organism>
<dbReference type="Pfam" id="PF18557">
    <property type="entry name" value="NepR"/>
    <property type="match status" value="1"/>
</dbReference>
<feature type="compositionally biased region" description="Basic and acidic residues" evidence="1">
    <location>
        <begin position="24"/>
        <end position="37"/>
    </location>
</feature>
<feature type="domain" description="Anti-sigma factor NepR" evidence="2">
    <location>
        <begin position="41"/>
        <end position="69"/>
    </location>
</feature>
<dbReference type="KEGG" id="zmp:Zymop_0092"/>
<gene>
    <name evidence="3" type="ordered locus">Zymop_0092</name>
</gene>
<dbReference type="EMBL" id="CP002865">
    <property type="protein sequence ID" value="AEI36996.1"/>
    <property type="molecule type" value="Genomic_DNA"/>
</dbReference>
<protein>
    <recommendedName>
        <fullName evidence="2">Anti-sigma factor NepR domain-containing protein</fullName>
    </recommendedName>
</protein>
<sequence length="70" mass="7700">MHGSMTVEKHKRPVSEEVPSSSDHASHADESAKPAEDRKNAIGYALRNAYQKTVEESIPEDLLALLAKLN</sequence>
<dbReference type="PATRIC" id="fig|579138.3.peg.102"/>
<dbReference type="HOGENOM" id="CLU_2757022_0_0_5"/>
<evidence type="ECO:0000259" key="2">
    <source>
        <dbReference type="Pfam" id="PF18557"/>
    </source>
</evidence>
<evidence type="ECO:0000313" key="4">
    <source>
        <dbReference type="Proteomes" id="UP000000491"/>
    </source>
</evidence>
<dbReference type="AlphaFoldDB" id="F8ETA6"/>
<evidence type="ECO:0000313" key="3">
    <source>
        <dbReference type="EMBL" id="AEI36996.1"/>
    </source>
</evidence>
<proteinExistence type="predicted"/>
<accession>F8ETA6</accession>